<keyword evidence="3" id="KW-0175">Coiled coil</keyword>
<evidence type="ECO:0000313" key="5">
    <source>
        <dbReference type="EMBL" id="MDQ0291915.1"/>
    </source>
</evidence>
<dbReference type="PROSITE" id="PS50893">
    <property type="entry name" value="ABC_TRANSPORTER_2"/>
    <property type="match status" value="2"/>
</dbReference>
<accession>A0AAE3VK62</accession>
<organism evidence="5 6">
    <name type="scientific">Oligosphaera ethanolica</name>
    <dbReference type="NCBI Taxonomy" id="760260"/>
    <lineage>
        <taxon>Bacteria</taxon>
        <taxon>Pseudomonadati</taxon>
        <taxon>Lentisphaerota</taxon>
        <taxon>Oligosphaeria</taxon>
        <taxon>Oligosphaerales</taxon>
        <taxon>Oligosphaeraceae</taxon>
        <taxon>Oligosphaera</taxon>
    </lineage>
</organism>
<evidence type="ECO:0000259" key="4">
    <source>
        <dbReference type="PROSITE" id="PS50893"/>
    </source>
</evidence>
<dbReference type="EMBL" id="JAUSVL010000001">
    <property type="protein sequence ID" value="MDQ0291915.1"/>
    <property type="molecule type" value="Genomic_DNA"/>
</dbReference>
<feature type="domain" description="ABC transporter" evidence="4">
    <location>
        <begin position="326"/>
        <end position="541"/>
    </location>
</feature>
<keyword evidence="2 5" id="KW-0067">ATP-binding</keyword>
<dbReference type="InterPro" id="IPR003593">
    <property type="entry name" value="AAA+_ATPase"/>
</dbReference>
<sequence length="684" mass="76061">MIQFTQVSKAFGTQQVIQEATFTIHPGERVGVVGPNGAGKSTLFEMLSGNVVPDKGDVSYPSSLRLGYVHQQVHDVPAGISLINYTENALPELNVMHDEMSRLEHALTGATGDEQTRILNRLGNLQTEFEHLGGYELRNRAEATLSGLGFAVSRFDDPFASFSGGWKIRSELARILVSRPDVLLLDEPTNYLDVPAVEWLRDYLKNYPGTLLLISHDRYLLNSLTSVTLEVMGGRVTRYPGNYAQYVQDRESRHDQLIAQKRNLDRRKEQLERFVDRFKAKATKAAQAQSRQKMLDKLEDVDIPQITVKPPRIILPLPPRSGQEVVRLENACYSYDGKTKVLDNVDLHLDRGEKAAFVGLNGMGKTTLLRLIAGQMPLGSGKLVIGHNVTIGYQSQDYAETMDPQRTVYETVRAVSADRSEGELRSMLGGFGFPGDAIEKQVQVLSGGEKVRLALARLLLRPNNFLLLDEPTTHLDIYAREALEDALRNYQGTLCLVSHDITFVRNLATTIFALTPGAVTRFFGNYDYYRQKLAEQDAAEKQQAAVAAAAAAQAKTATLAKAVNSGATSVADPALAAAPTLNRRDRKREEAQVRAFFSKDRRRWEEAVALQEGTITALEEEQNGLYETLAKAEPGTDFEALNKRLTDIKREMDNAAWAWEEASRALDNVLQRQDERLAALGNKD</sequence>
<dbReference type="InterPro" id="IPR051309">
    <property type="entry name" value="ABCF_ATPase"/>
</dbReference>
<comment type="caution">
    <text evidence="5">The sequence shown here is derived from an EMBL/GenBank/DDBJ whole genome shotgun (WGS) entry which is preliminary data.</text>
</comment>
<dbReference type="GO" id="GO:0016887">
    <property type="term" value="F:ATP hydrolysis activity"/>
    <property type="evidence" value="ECO:0007669"/>
    <property type="project" value="InterPro"/>
</dbReference>
<dbReference type="AlphaFoldDB" id="A0AAE3VK62"/>
<dbReference type="InterPro" id="IPR003439">
    <property type="entry name" value="ABC_transporter-like_ATP-bd"/>
</dbReference>
<dbReference type="GO" id="GO:0005524">
    <property type="term" value="F:ATP binding"/>
    <property type="evidence" value="ECO:0007669"/>
    <property type="project" value="UniProtKB-KW"/>
</dbReference>
<keyword evidence="1" id="KW-0547">Nucleotide-binding</keyword>
<dbReference type="PROSITE" id="PS00211">
    <property type="entry name" value="ABC_TRANSPORTER_1"/>
    <property type="match status" value="1"/>
</dbReference>
<gene>
    <name evidence="5" type="ORF">J3R75_004022</name>
</gene>
<dbReference type="PANTHER" id="PTHR42855:SF2">
    <property type="entry name" value="DRUG RESISTANCE ABC TRANSPORTER,ATP-BINDING PROTEIN"/>
    <property type="match status" value="1"/>
</dbReference>
<feature type="coiled-coil region" evidence="3">
    <location>
        <begin position="254"/>
        <end position="281"/>
    </location>
</feature>
<dbReference type="InterPro" id="IPR032781">
    <property type="entry name" value="ABC_tran_Xtn"/>
</dbReference>
<dbReference type="InterPro" id="IPR027417">
    <property type="entry name" value="P-loop_NTPase"/>
</dbReference>
<dbReference type="Gene3D" id="3.40.50.300">
    <property type="entry name" value="P-loop containing nucleotide triphosphate hydrolases"/>
    <property type="match status" value="2"/>
</dbReference>
<dbReference type="CDD" id="cd03221">
    <property type="entry name" value="ABCF_EF-3"/>
    <property type="match status" value="2"/>
</dbReference>
<name>A0AAE3VK62_9BACT</name>
<dbReference type="SUPFAM" id="SSF52540">
    <property type="entry name" value="P-loop containing nucleoside triphosphate hydrolases"/>
    <property type="match status" value="2"/>
</dbReference>
<dbReference type="PANTHER" id="PTHR42855">
    <property type="entry name" value="ABC TRANSPORTER ATP-BINDING SUBUNIT"/>
    <property type="match status" value="1"/>
</dbReference>
<reference evidence="5" key="1">
    <citation type="submission" date="2023-07" db="EMBL/GenBank/DDBJ databases">
        <title>Genomic Encyclopedia of Type Strains, Phase IV (KMG-IV): sequencing the most valuable type-strain genomes for metagenomic binning, comparative biology and taxonomic classification.</title>
        <authorList>
            <person name="Goeker M."/>
        </authorList>
    </citation>
    <scope>NUCLEOTIDE SEQUENCE</scope>
    <source>
        <strain evidence="5">DSM 24202</strain>
    </source>
</reference>
<feature type="domain" description="ABC transporter" evidence="4">
    <location>
        <begin position="2"/>
        <end position="259"/>
    </location>
</feature>
<protein>
    <submittedName>
        <fullName evidence="5">ATP-binding cassette subfamily F protein 3</fullName>
    </submittedName>
</protein>
<proteinExistence type="predicted"/>
<keyword evidence="6" id="KW-1185">Reference proteome</keyword>
<evidence type="ECO:0000313" key="6">
    <source>
        <dbReference type="Proteomes" id="UP001238163"/>
    </source>
</evidence>
<evidence type="ECO:0000256" key="3">
    <source>
        <dbReference type="SAM" id="Coils"/>
    </source>
</evidence>
<dbReference type="SMART" id="SM00382">
    <property type="entry name" value="AAA"/>
    <property type="match status" value="2"/>
</dbReference>
<dbReference type="FunFam" id="3.40.50.300:FF:000011">
    <property type="entry name" value="Putative ABC transporter ATP-binding component"/>
    <property type="match status" value="1"/>
</dbReference>
<evidence type="ECO:0000256" key="1">
    <source>
        <dbReference type="ARBA" id="ARBA00022741"/>
    </source>
</evidence>
<dbReference type="Proteomes" id="UP001238163">
    <property type="component" value="Unassembled WGS sequence"/>
</dbReference>
<dbReference type="Pfam" id="PF12848">
    <property type="entry name" value="ABC_tran_Xtn"/>
    <property type="match status" value="1"/>
</dbReference>
<dbReference type="RefSeq" id="WP_307265361.1">
    <property type="nucleotide sequence ID" value="NZ_JAUSVL010000001.1"/>
</dbReference>
<dbReference type="Pfam" id="PF00005">
    <property type="entry name" value="ABC_tran"/>
    <property type="match status" value="2"/>
</dbReference>
<dbReference type="InterPro" id="IPR017871">
    <property type="entry name" value="ABC_transporter-like_CS"/>
</dbReference>
<evidence type="ECO:0000256" key="2">
    <source>
        <dbReference type="ARBA" id="ARBA00022840"/>
    </source>
</evidence>